<dbReference type="EMBL" id="JBHSGP010000014">
    <property type="protein sequence ID" value="MFC4723273.1"/>
    <property type="molecule type" value="Genomic_DNA"/>
</dbReference>
<dbReference type="InterPro" id="IPR014718">
    <property type="entry name" value="GH-type_carb-bd"/>
</dbReference>
<dbReference type="RefSeq" id="WP_387964515.1">
    <property type="nucleotide sequence ID" value="NZ_JBHSGP010000014.1"/>
</dbReference>
<organism evidence="4 5">
    <name type="scientific">Geojedonia litorea</name>
    <dbReference type="NCBI Taxonomy" id="1268269"/>
    <lineage>
        <taxon>Bacteria</taxon>
        <taxon>Pseudomonadati</taxon>
        <taxon>Bacteroidota</taxon>
        <taxon>Flavobacteriia</taxon>
        <taxon>Flavobacteriales</taxon>
        <taxon>Flavobacteriaceae</taxon>
        <taxon>Geojedonia</taxon>
    </lineage>
</organism>
<evidence type="ECO:0000256" key="2">
    <source>
        <dbReference type="ARBA" id="ARBA00011245"/>
    </source>
</evidence>
<dbReference type="Proteomes" id="UP001595953">
    <property type="component" value="Unassembled WGS sequence"/>
</dbReference>
<evidence type="ECO:0000313" key="5">
    <source>
        <dbReference type="Proteomes" id="UP001595953"/>
    </source>
</evidence>
<dbReference type="PANTHER" id="PTHR10091:SF0">
    <property type="entry name" value="GALACTOSE MUTAROTASE"/>
    <property type="match status" value="1"/>
</dbReference>
<reference evidence="5" key="1">
    <citation type="journal article" date="2019" name="Int. J. Syst. Evol. Microbiol.">
        <title>The Global Catalogue of Microorganisms (GCM) 10K type strain sequencing project: providing services to taxonomists for standard genome sequencing and annotation.</title>
        <authorList>
            <consortium name="The Broad Institute Genomics Platform"/>
            <consortium name="The Broad Institute Genome Sequencing Center for Infectious Disease"/>
            <person name="Wu L."/>
            <person name="Ma J."/>
        </authorList>
    </citation>
    <scope>NUCLEOTIDE SEQUENCE [LARGE SCALE GENOMIC DNA]</scope>
    <source>
        <strain evidence="5">CCUG 63682</strain>
    </source>
</reference>
<name>A0ABV9N9K9_9FLAO</name>
<dbReference type="InterPro" id="IPR011013">
    <property type="entry name" value="Gal_mutarotase_sf_dom"/>
</dbReference>
<evidence type="ECO:0000256" key="3">
    <source>
        <dbReference type="ARBA" id="ARBA00022837"/>
    </source>
</evidence>
<comment type="cofactor">
    <cofactor evidence="1">
        <name>Ca(2+)</name>
        <dbReference type="ChEBI" id="CHEBI:29108"/>
    </cofactor>
</comment>
<dbReference type="PANTHER" id="PTHR10091">
    <property type="entry name" value="ALDOSE-1-EPIMERASE"/>
    <property type="match status" value="1"/>
</dbReference>
<protein>
    <submittedName>
        <fullName evidence="4">Aldose 1-epimerase</fullName>
    </submittedName>
</protein>
<comment type="caution">
    <text evidence="4">The sequence shown here is derived from an EMBL/GenBank/DDBJ whole genome shotgun (WGS) entry which is preliminary data.</text>
</comment>
<comment type="subunit">
    <text evidence="2">Monomer.</text>
</comment>
<dbReference type="SUPFAM" id="SSF74650">
    <property type="entry name" value="Galactose mutarotase-like"/>
    <property type="match status" value="1"/>
</dbReference>
<evidence type="ECO:0000313" key="4">
    <source>
        <dbReference type="EMBL" id="MFC4723273.1"/>
    </source>
</evidence>
<dbReference type="Gene3D" id="2.70.98.10">
    <property type="match status" value="1"/>
</dbReference>
<evidence type="ECO:0000256" key="1">
    <source>
        <dbReference type="ARBA" id="ARBA00001913"/>
    </source>
</evidence>
<keyword evidence="3" id="KW-0106">Calcium</keyword>
<dbReference type="Pfam" id="PF01263">
    <property type="entry name" value="Aldose_epim"/>
    <property type="match status" value="1"/>
</dbReference>
<accession>A0ABV9N9K9</accession>
<proteinExistence type="predicted"/>
<keyword evidence="5" id="KW-1185">Reference proteome</keyword>
<gene>
    <name evidence="4" type="ORF">ACFO5O_13135</name>
</gene>
<sequence length="298" mass="34213">MFTINKKRNKDQNTQFIELFNSSNSCFAKIDLQLGGSLQELRLDKKSLISSNHVLPYPESYASAVLFPFVNRIEQGRYSFDSNNYELDINEKVLNNALHGLVYNKTFELVSKDSTSTSASVSISYIEINRNKGFPFTFEISLTYRLTNSTLELQVDILNTDENVFPFSLGWHPYFNTSNIFNSYLSFLSHKKLVVNENMIPISEENIAIQHPIQIKDKCFDDCFVLNSNKVKLETPDYTMELSSTSEENYLQLYTPNNRKSIAIEPQTAPANSFNSKIGLLQLQPNETFSLNWKIKID</sequence>
<dbReference type="InterPro" id="IPR008183">
    <property type="entry name" value="Aldose_1/G6P_1-epimerase"/>
</dbReference>